<comment type="caution">
    <text evidence="1">The sequence shown here is derived from an EMBL/GenBank/DDBJ whole genome shotgun (WGS) entry which is preliminary data.</text>
</comment>
<gene>
    <name evidence="1" type="ORF">AXI58_00235</name>
</gene>
<sequence>MIHSYSIRVPISTLRVRIYYDFPGQASRSLIIYTSFIIAKFHKTKEILTKNREKNRPIFALVLEKINGRQRN</sequence>
<dbReference type="STRING" id="1793963.AXI58_00235"/>
<reference evidence="2" key="1">
    <citation type="submission" date="2016-02" db="EMBL/GenBank/DDBJ databases">
        <authorList>
            <person name="Dunlap C."/>
        </authorList>
    </citation>
    <scope>NUCLEOTIDE SEQUENCE [LARGE SCALE GENOMIC DNA]</scope>
    <source>
        <strain evidence="2">NRRL B-41092</strain>
    </source>
</reference>
<proteinExistence type="predicted"/>
<dbReference type="AlphaFoldDB" id="A0A150FCH6"/>
<keyword evidence="2" id="KW-1185">Reference proteome</keyword>
<accession>A0A150FCH6</accession>
<name>A0A150FCH6_9BACI</name>
<evidence type="ECO:0000313" key="1">
    <source>
        <dbReference type="EMBL" id="KXZ23382.1"/>
    </source>
</evidence>
<dbReference type="Proteomes" id="UP000075430">
    <property type="component" value="Unassembled WGS sequence"/>
</dbReference>
<dbReference type="EMBL" id="LSBA01000001">
    <property type="protein sequence ID" value="KXZ23382.1"/>
    <property type="molecule type" value="Genomic_DNA"/>
</dbReference>
<protein>
    <submittedName>
        <fullName evidence="1">Uncharacterized protein</fullName>
    </submittedName>
</protein>
<organism evidence="1 2">
    <name type="scientific">Bacillus nakamurai</name>
    <dbReference type="NCBI Taxonomy" id="1793963"/>
    <lineage>
        <taxon>Bacteria</taxon>
        <taxon>Bacillati</taxon>
        <taxon>Bacillota</taxon>
        <taxon>Bacilli</taxon>
        <taxon>Bacillales</taxon>
        <taxon>Bacillaceae</taxon>
        <taxon>Bacillus</taxon>
    </lineage>
</organism>
<evidence type="ECO:0000313" key="2">
    <source>
        <dbReference type="Proteomes" id="UP000075430"/>
    </source>
</evidence>